<keyword evidence="3" id="KW-0804">Transcription</keyword>
<dbReference type="PANTHER" id="PTHR30154">
    <property type="entry name" value="LEUCINE-RESPONSIVE REGULATORY PROTEIN"/>
    <property type="match status" value="1"/>
</dbReference>
<dbReference type="InterPro" id="IPR019888">
    <property type="entry name" value="Tscrpt_reg_AsnC-like"/>
</dbReference>
<keyword evidence="1" id="KW-0805">Transcription regulation</keyword>
<sequence>MDTVIALDDLDRRLVHALQLDARAALTDVAAVLGVSGRTLARRYRRLRECGAVRVVGLPDTARLGHTDWFVRIRCVPDAVEPVAAALARRPDTSWVALVCGGTEITCITRSTATTGAALLRTLPRTSRITAVTAQCLLRPVAGVGGWFGRIDALDPAQIAALQPAPPRPFGVVALDELDRRLIAELAVDGRTPLPVLAAATGAAETTLRRRLQVLRDNRLLYFDVEVDPGLFGFGMQAVLWLSVAPAHLPDAARALADHPEVAFAAATTGSADLMAFLVCRDPDAFYEYLTGRLGSLSGIQHVETAPIDGYTKRAGTPLPI</sequence>
<dbReference type="InterPro" id="IPR011008">
    <property type="entry name" value="Dimeric_a/b-barrel"/>
</dbReference>
<dbReference type="InterPro" id="IPR019887">
    <property type="entry name" value="Tscrpt_reg_AsnC/Lrp_C"/>
</dbReference>
<proteinExistence type="predicted"/>
<dbReference type="Gene3D" id="3.30.70.920">
    <property type="match status" value="1"/>
</dbReference>
<dbReference type="InterPro" id="IPR036388">
    <property type="entry name" value="WH-like_DNA-bd_sf"/>
</dbReference>
<dbReference type="GO" id="GO:0043565">
    <property type="term" value="F:sequence-specific DNA binding"/>
    <property type="evidence" value="ECO:0007669"/>
    <property type="project" value="InterPro"/>
</dbReference>
<evidence type="ECO:0000313" key="6">
    <source>
        <dbReference type="Proteomes" id="UP000614996"/>
    </source>
</evidence>
<keyword evidence="6" id="KW-1185">Reference proteome</keyword>
<dbReference type="GO" id="GO:0005829">
    <property type="term" value="C:cytosol"/>
    <property type="evidence" value="ECO:0007669"/>
    <property type="project" value="TreeGrafter"/>
</dbReference>
<organism evidence="5 6">
    <name type="scientific">Actinocatenispora comari</name>
    <dbReference type="NCBI Taxonomy" id="2807577"/>
    <lineage>
        <taxon>Bacteria</taxon>
        <taxon>Bacillati</taxon>
        <taxon>Actinomycetota</taxon>
        <taxon>Actinomycetes</taxon>
        <taxon>Micromonosporales</taxon>
        <taxon>Micromonosporaceae</taxon>
        <taxon>Actinocatenispora</taxon>
    </lineage>
</organism>
<protein>
    <submittedName>
        <fullName evidence="5">AsnC family transcriptional regulator</fullName>
    </submittedName>
</protein>
<dbReference type="SUPFAM" id="SSF54909">
    <property type="entry name" value="Dimeric alpha+beta barrel"/>
    <property type="match status" value="1"/>
</dbReference>
<evidence type="ECO:0000313" key="5">
    <source>
        <dbReference type="EMBL" id="GIL25402.1"/>
    </source>
</evidence>
<evidence type="ECO:0000259" key="4">
    <source>
        <dbReference type="PROSITE" id="PS50956"/>
    </source>
</evidence>
<reference evidence="6" key="1">
    <citation type="journal article" date="2021" name="Int. J. Syst. Evol. Microbiol.">
        <title>Actinocatenispora comari sp. nov., an endophytic actinomycete isolated from aerial parts of Comarum salesowianum.</title>
        <authorList>
            <person name="Oyunbileg N."/>
            <person name="Iizaka Y."/>
            <person name="Hamada M."/>
            <person name="Davaapurev B.O."/>
            <person name="Fukumoto A."/>
            <person name="Tsetseg B."/>
            <person name="Kato F."/>
            <person name="Tamura T."/>
            <person name="Batkhuu J."/>
            <person name="Anzai Y."/>
        </authorList>
    </citation>
    <scope>NUCLEOTIDE SEQUENCE [LARGE SCALE GENOMIC DNA]</scope>
    <source>
        <strain evidence="6">NUM-2625</strain>
    </source>
</reference>
<evidence type="ECO:0000256" key="2">
    <source>
        <dbReference type="ARBA" id="ARBA00023125"/>
    </source>
</evidence>
<evidence type="ECO:0000256" key="1">
    <source>
        <dbReference type="ARBA" id="ARBA00023015"/>
    </source>
</evidence>
<gene>
    <name evidence="5" type="primary">asnC_2</name>
    <name evidence="5" type="ORF">NUM_06570</name>
</gene>
<dbReference type="SUPFAM" id="SSF46785">
    <property type="entry name" value="Winged helix' DNA-binding domain"/>
    <property type="match status" value="1"/>
</dbReference>
<comment type="caution">
    <text evidence="5">The sequence shown here is derived from an EMBL/GenBank/DDBJ whole genome shotgun (WGS) entry which is preliminary data.</text>
</comment>
<dbReference type="PANTHER" id="PTHR30154:SF34">
    <property type="entry name" value="TRANSCRIPTIONAL REGULATOR AZLB"/>
    <property type="match status" value="1"/>
</dbReference>
<dbReference type="InterPro" id="IPR036390">
    <property type="entry name" value="WH_DNA-bd_sf"/>
</dbReference>
<dbReference type="PROSITE" id="PS50956">
    <property type="entry name" value="HTH_ASNC_2"/>
    <property type="match status" value="2"/>
</dbReference>
<feature type="domain" description="HTH asnC-type" evidence="4">
    <location>
        <begin position="7"/>
        <end position="67"/>
    </location>
</feature>
<name>A0A8J4EHU7_9ACTN</name>
<evidence type="ECO:0000256" key="3">
    <source>
        <dbReference type="ARBA" id="ARBA00023163"/>
    </source>
</evidence>
<dbReference type="EMBL" id="BOPO01000006">
    <property type="protein sequence ID" value="GIL25402.1"/>
    <property type="molecule type" value="Genomic_DNA"/>
</dbReference>
<accession>A0A8J4EHU7</accession>
<dbReference type="Gene3D" id="1.10.10.10">
    <property type="entry name" value="Winged helix-like DNA-binding domain superfamily/Winged helix DNA-binding domain"/>
    <property type="match status" value="2"/>
</dbReference>
<dbReference type="RefSeq" id="WP_207123024.1">
    <property type="nucleotide sequence ID" value="NZ_BOPO01000006.1"/>
</dbReference>
<dbReference type="Proteomes" id="UP000614996">
    <property type="component" value="Unassembled WGS sequence"/>
</dbReference>
<dbReference type="GO" id="GO:0043200">
    <property type="term" value="P:response to amino acid"/>
    <property type="evidence" value="ECO:0007669"/>
    <property type="project" value="TreeGrafter"/>
</dbReference>
<dbReference type="Pfam" id="PF13404">
    <property type="entry name" value="HTH_AsnC-type"/>
    <property type="match status" value="2"/>
</dbReference>
<feature type="domain" description="HTH asnC-type" evidence="4">
    <location>
        <begin position="175"/>
        <end position="235"/>
    </location>
</feature>
<dbReference type="InterPro" id="IPR000485">
    <property type="entry name" value="AsnC-type_HTH_dom"/>
</dbReference>
<dbReference type="PRINTS" id="PR00033">
    <property type="entry name" value="HTHASNC"/>
</dbReference>
<dbReference type="AlphaFoldDB" id="A0A8J4EHU7"/>
<dbReference type="Pfam" id="PF01037">
    <property type="entry name" value="AsnC_trans_reg"/>
    <property type="match status" value="1"/>
</dbReference>
<keyword evidence="2" id="KW-0238">DNA-binding</keyword>
<dbReference type="SMART" id="SM00344">
    <property type="entry name" value="HTH_ASNC"/>
    <property type="match status" value="2"/>
</dbReference>